<feature type="region of interest" description="Disordered" evidence="1">
    <location>
        <begin position="1455"/>
        <end position="1474"/>
    </location>
</feature>
<name>A0A0F0GY92_LENAE</name>
<evidence type="ECO:0000313" key="3">
    <source>
        <dbReference type="Proteomes" id="UP000033393"/>
    </source>
</evidence>
<dbReference type="EMBL" id="JYJG01000112">
    <property type="protein sequence ID" value="KJK48275.1"/>
    <property type="molecule type" value="Genomic_DNA"/>
</dbReference>
<feature type="region of interest" description="Disordered" evidence="1">
    <location>
        <begin position="374"/>
        <end position="409"/>
    </location>
</feature>
<organism evidence="2 3">
    <name type="scientific">Lentzea aerocolonigenes</name>
    <name type="common">Lechevalieria aerocolonigenes</name>
    <name type="synonym">Saccharothrix aerocolonigenes</name>
    <dbReference type="NCBI Taxonomy" id="68170"/>
    <lineage>
        <taxon>Bacteria</taxon>
        <taxon>Bacillati</taxon>
        <taxon>Actinomycetota</taxon>
        <taxon>Actinomycetes</taxon>
        <taxon>Pseudonocardiales</taxon>
        <taxon>Pseudonocardiaceae</taxon>
        <taxon>Lentzea</taxon>
    </lineage>
</organism>
<dbReference type="PATRIC" id="fig|68170.10.peg.4352"/>
<gene>
    <name evidence="2" type="ORF">UK23_17460</name>
</gene>
<comment type="caution">
    <text evidence="2">The sequence shown here is derived from an EMBL/GenBank/DDBJ whole genome shotgun (WGS) entry which is preliminary data.</text>
</comment>
<evidence type="ECO:0000313" key="2">
    <source>
        <dbReference type="EMBL" id="KJK48275.1"/>
    </source>
</evidence>
<reference evidence="2 3" key="1">
    <citation type="submission" date="2015-02" db="EMBL/GenBank/DDBJ databases">
        <authorList>
            <person name="Ju K.-S."/>
            <person name="Doroghazi J.R."/>
            <person name="Metcalf W."/>
        </authorList>
    </citation>
    <scope>NUCLEOTIDE SEQUENCE [LARGE SCALE GENOMIC DNA]</scope>
    <source>
        <strain evidence="2 3">NRRL B-16140</strain>
    </source>
</reference>
<sequence length="1502" mass="164648">MVLTPPAPPTPVERMLAVHGLETVQVPGTDENTSLANAITATLHPHQTDMLVTQAQGTPDTIAKAADARVHVLGQDGKFTSFGPVTGRPVHVVANDGPDGRTRYEATRETIHIGRSGVTYPGPTKRDVGGVWHTLHRGEVEIETIAGRHHVRLYTAVVSPADLSGVKPPFKDIQQNPQTGELKIATGNNPVLWAGAGRPQRALQWLAKYVESDGGKPSNPKDPSSAPMRPVLRSYLVPLDVYNKITSGATVEAAPSDAPTMNVDMRGEPNQFGIGGEHLDELIAHAEPGSLITYPADSTVPFDFPDQAGRILPTAELYQRLGLDPDFRSDAVGKAYDPWFKWTKNPDGSWDAKFRNDAHALHDIATRLREHHLTWSQSKQDPANRVPDALIEPDADTLPKARQDASPPKDMSFEARTERLNQFLNEVGPAATNVSKVTTNVLSTGGPALRDHLAGTDAPAVNQEAFEQVLREKVVPQAAVQAAKSIDGAVKAVRSTNVTSRTDIHSLMKDGHQPRNKKPKLFEPEVIEPTVAVFEAKVAEHPDLALLDEDSRREVARALGDRMRGELREQFNDLTAMLGELNRRQVPEKIDGPMLGALKDEFGPLAEVAAATGGGKKSTWFGGNRMTKFGELIGARIAAEQLPPTQPRIDTNRVAEVAENKVLGTVVTGALNSFTGKDLAATQPAELRKVVRDEVLPELEVAISAALKNDPALALVDQDFRDEVADAVAHDARTRAQDELAGFEFDPVDPTAVDALMAKVPGIATQAEIGALISADVDRMAVDFNTRTFGETPFPNSFHEWKQKRPDELIRQRQFGDQLGRTIDHTRDPEAAVRELIGQFPELDRKFDEVATQVQDKPFREPGAKGVYTFYEHSQMVLGQFLDLTANENPGTRFLPVDALAKAILFHDIEKVNAKNQFGDGQGQHDREPEHKLAVEMMDRYRGLWNNEKEFQAARAIVDSDPFGFYLRNKITADETFKFLNDLTAKIDPKAGPESAKKLFEEFHQYYQADFSSYTTHSRYVDRNGEVHNGPNSFTNKFDSGPDGITKTPDGRHFEYTKDAKAGDAAAKMATLSDMFRDADTIREHQARLGTTSPAASAPRTAPVELSFDFAPGTSGLTVEQAAQTRRLAESLVDTANKRAELGYLPPRVEVSGPHAWTVNQVLTARLGGLVDVQVVAGRSSGADVRVDWELKRPDGQVPPPRQPAQQAVEDGAKKVIDDESWRHSSAATADWFAPNAPVSPDSWQGRREGAHVRTVDTEVAGVTTYSTPSNVAAYRTLVNYDLRRIETSPGSFVQEYTVKVHLRPAAGVDPAVLEQVRAKTRDGVDSLLNQGYRLPSGDQFHLNVEFTDNAADAHTTVEVKDVHSNQLEWNPTATPGVYAHEMLHYLGAPDEYVDATRVFLERESRSSVHTDDGGMMGVDLYLPDAALLPRHLWLIERTANSQVMVPDLHHVRPGTPLRAGRRRDAVEPRATRPARPVHLVRPAGDPRAIGLPVVRGLPVRG</sequence>
<keyword evidence="3" id="KW-1185">Reference proteome</keyword>
<proteinExistence type="predicted"/>
<accession>A0A0F0GY92</accession>
<protein>
    <submittedName>
        <fullName evidence="2">Uncharacterized protein</fullName>
    </submittedName>
</protein>
<evidence type="ECO:0000256" key="1">
    <source>
        <dbReference type="SAM" id="MobiDB-lite"/>
    </source>
</evidence>
<dbReference type="Proteomes" id="UP000033393">
    <property type="component" value="Unassembled WGS sequence"/>
</dbReference>